<reference evidence="11 12" key="1">
    <citation type="submission" date="2015-06" db="EMBL/GenBank/DDBJ databases">
        <title>Comparative genome analysis of nirS-carrying Bradyrhizobium sp. strains.</title>
        <authorList>
            <person name="Ishii S."/>
            <person name="Jang J."/>
            <person name="Nishizawa T."/>
            <person name="Senoo K."/>
        </authorList>
    </citation>
    <scope>NUCLEOTIDE SEQUENCE [LARGE SCALE GENOMIC DNA]</scope>
    <source>
        <strain evidence="11 12">TSA1</strain>
    </source>
</reference>
<feature type="binding site" evidence="9">
    <location>
        <position position="182"/>
    </location>
    <ligand>
        <name>Zn(2+)</name>
        <dbReference type="ChEBI" id="CHEBI:29105"/>
        <label>2</label>
    </ligand>
</feature>
<evidence type="ECO:0000256" key="2">
    <source>
        <dbReference type="ARBA" id="ARBA00022670"/>
    </source>
</evidence>
<dbReference type="PROSITE" id="PS00759">
    <property type="entry name" value="ARGE_DAPE_CPG2_2"/>
    <property type="match status" value="1"/>
</dbReference>
<feature type="active site" description="Proton acceptor" evidence="8">
    <location>
        <position position="181"/>
    </location>
</feature>
<proteinExistence type="inferred from homology"/>
<dbReference type="GO" id="GO:0006508">
    <property type="term" value="P:proteolysis"/>
    <property type="evidence" value="ECO:0007669"/>
    <property type="project" value="UniProtKB-UniRule"/>
</dbReference>
<dbReference type="InterPro" id="IPR010161">
    <property type="entry name" value="Peptidase_M20B"/>
</dbReference>
<keyword evidence="4 11" id="KW-0378">Hydrolase</keyword>
<dbReference type="SUPFAM" id="SSF53187">
    <property type="entry name" value="Zn-dependent exopeptidases"/>
    <property type="match status" value="1"/>
</dbReference>
<dbReference type="PANTHER" id="PTHR42994">
    <property type="entry name" value="PEPTIDASE T"/>
    <property type="match status" value="1"/>
</dbReference>
<evidence type="ECO:0000256" key="4">
    <source>
        <dbReference type="ARBA" id="ARBA00022801"/>
    </source>
</evidence>
<keyword evidence="2" id="KW-0645">Protease</keyword>
<dbReference type="EMBL" id="LFJC01000003">
    <property type="protein sequence ID" value="PIT04551.1"/>
    <property type="molecule type" value="Genomic_DNA"/>
</dbReference>
<feature type="binding site" evidence="9">
    <location>
        <position position="204"/>
    </location>
    <ligand>
        <name>Zn(2+)</name>
        <dbReference type="ChEBI" id="CHEBI:29105"/>
        <label>1</label>
    </ligand>
</feature>
<evidence type="ECO:0000259" key="10">
    <source>
        <dbReference type="Pfam" id="PF07687"/>
    </source>
</evidence>
<evidence type="ECO:0000313" key="12">
    <source>
        <dbReference type="Proteomes" id="UP000228930"/>
    </source>
</evidence>
<feature type="binding site" evidence="9">
    <location>
        <position position="147"/>
    </location>
    <ligand>
        <name>Zn(2+)</name>
        <dbReference type="ChEBI" id="CHEBI:29105"/>
        <label>1</label>
    </ligand>
</feature>
<dbReference type="InterPro" id="IPR036264">
    <property type="entry name" value="Bact_exopeptidase_dim_dom"/>
</dbReference>
<evidence type="ECO:0000256" key="8">
    <source>
        <dbReference type="PIRSR" id="PIRSR037215-1"/>
    </source>
</evidence>
<dbReference type="GO" id="GO:0005829">
    <property type="term" value="C:cytosol"/>
    <property type="evidence" value="ECO:0007669"/>
    <property type="project" value="TreeGrafter"/>
</dbReference>
<feature type="binding site" evidence="9">
    <location>
        <position position="387"/>
    </location>
    <ligand>
        <name>Zn(2+)</name>
        <dbReference type="ChEBI" id="CHEBI:29105"/>
        <label>2</label>
    </ligand>
</feature>
<gene>
    <name evidence="11" type="ORF">TSA1_30210</name>
</gene>
<dbReference type="SUPFAM" id="SSF55031">
    <property type="entry name" value="Bacterial exopeptidase dimerisation domain"/>
    <property type="match status" value="1"/>
</dbReference>
<evidence type="ECO:0000256" key="1">
    <source>
        <dbReference type="ARBA" id="ARBA00009692"/>
    </source>
</evidence>
<dbReference type="GO" id="GO:0008270">
    <property type="term" value="F:zinc ion binding"/>
    <property type="evidence" value="ECO:0007669"/>
    <property type="project" value="InterPro"/>
</dbReference>
<dbReference type="GO" id="GO:0008237">
    <property type="term" value="F:metallopeptidase activity"/>
    <property type="evidence" value="ECO:0007669"/>
    <property type="project" value="UniProtKB-KW"/>
</dbReference>
<organism evidence="11 12">
    <name type="scientific">Bradyrhizobium nitroreducens</name>
    <dbReference type="NCBI Taxonomy" id="709803"/>
    <lineage>
        <taxon>Bacteria</taxon>
        <taxon>Pseudomonadati</taxon>
        <taxon>Pseudomonadota</taxon>
        <taxon>Alphaproteobacteria</taxon>
        <taxon>Hyphomicrobiales</taxon>
        <taxon>Nitrobacteraceae</taxon>
        <taxon>Bradyrhizobium</taxon>
    </lineage>
</organism>
<evidence type="ECO:0000256" key="7">
    <source>
        <dbReference type="NCBIfam" id="TIGR01882"/>
    </source>
</evidence>
<comment type="caution">
    <text evidence="11">The sequence shown here is derived from an EMBL/GenBank/DDBJ whole genome shotgun (WGS) entry which is preliminary data.</text>
</comment>
<dbReference type="Gene3D" id="3.40.630.10">
    <property type="entry name" value="Zn peptidases"/>
    <property type="match status" value="1"/>
</dbReference>
<dbReference type="PANTHER" id="PTHR42994:SF1">
    <property type="entry name" value="PEPTIDASE T"/>
    <property type="match status" value="1"/>
</dbReference>
<dbReference type="EC" id="3.4.11.4" evidence="7"/>
<dbReference type="InterPro" id="IPR011650">
    <property type="entry name" value="Peptidase_M20_dimer"/>
</dbReference>
<comment type="similarity">
    <text evidence="1">Belongs to the peptidase M20B family.</text>
</comment>
<dbReference type="InterPro" id="IPR001261">
    <property type="entry name" value="ArgE/DapE_CS"/>
</dbReference>
<comment type="cofactor">
    <cofactor evidence="9">
        <name>Zn(2+)</name>
        <dbReference type="ChEBI" id="CHEBI:29105"/>
    </cofactor>
    <text evidence="9">Binds 2 Zn(2+) ions per subunit.</text>
</comment>
<dbReference type="GO" id="GO:0006518">
    <property type="term" value="P:peptide metabolic process"/>
    <property type="evidence" value="ECO:0007669"/>
    <property type="project" value="InterPro"/>
</dbReference>
<dbReference type="InterPro" id="IPR002933">
    <property type="entry name" value="Peptidase_M20"/>
</dbReference>
<dbReference type="Pfam" id="PF07687">
    <property type="entry name" value="M20_dimer"/>
    <property type="match status" value="1"/>
</dbReference>
<feature type="binding site" evidence="9">
    <location>
        <position position="84"/>
    </location>
    <ligand>
        <name>Zn(2+)</name>
        <dbReference type="ChEBI" id="CHEBI:29105"/>
        <label>1</label>
    </ligand>
</feature>
<dbReference type="NCBIfam" id="NF009920">
    <property type="entry name" value="PRK13381.1"/>
    <property type="match status" value="1"/>
</dbReference>
<dbReference type="GO" id="GO:0045148">
    <property type="term" value="F:tripeptide aminopeptidase activity"/>
    <property type="evidence" value="ECO:0007669"/>
    <property type="project" value="UniProtKB-UniRule"/>
</dbReference>
<feature type="domain" description="Peptidase M20 dimerisation" evidence="10">
    <location>
        <begin position="215"/>
        <end position="314"/>
    </location>
</feature>
<evidence type="ECO:0000256" key="9">
    <source>
        <dbReference type="PIRSR" id="PIRSR037215-2"/>
    </source>
</evidence>
<keyword evidence="12" id="KW-1185">Reference proteome</keyword>
<accession>A0A2M6UJ24</accession>
<keyword evidence="11" id="KW-0031">Aminopeptidase</keyword>
<dbReference type="Proteomes" id="UP000228930">
    <property type="component" value="Unassembled WGS sequence"/>
</dbReference>
<dbReference type="RefSeq" id="WP_100179672.1">
    <property type="nucleotide sequence ID" value="NZ_LFJC01000003.1"/>
</dbReference>
<dbReference type="NCBIfam" id="NF003976">
    <property type="entry name" value="PRK05469.1"/>
    <property type="match status" value="1"/>
</dbReference>
<dbReference type="Gene3D" id="3.30.70.360">
    <property type="match status" value="1"/>
</dbReference>
<dbReference type="CDD" id="cd03892">
    <property type="entry name" value="M20_peptT"/>
    <property type="match status" value="1"/>
</dbReference>
<evidence type="ECO:0000256" key="6">
    <source>
        <dbReference type="ARBA" id="ARBA00023049"/>
    </source>
</evidence>
<feature type="active site" evidence="8">
    <location>
        <position position="86"/>
    </location>
</feature>
<keyword evidence="6" id="KW-0482">Metalloprotease</keyword>
<evidence type="ECO:0000256" key="5">
    <source>
        <dbReference type="ARBA" id="ARBA00022833"/>
    </source>
</evidence>
<keyword evidence="3 9" id="KW-0479">Metal-binding</keyword>
<name>A0A2M6UJ24_9BRAD</name>
<protein>
    <recommendedName>
        <fullName evidence="7">Peptidase T</fullName>
        <ecNumber evidence="7">3.4.11.4</ecNumber>
    </recommendedName>
</protein>
<feature type="binding site" evidence="9">
    <location>
        <position position="147"/>
    </location>
    <ligand>
        <name>Zn(2+)</name>
        <dbReference type="ChEBI" id="CHEBI:29105"/>
        <label>2</label>
    </ligand>
</feature>
<evidence type="ECO:0000313" key="11">
    <source>
        <dbReference type="EMBL" id="PIT04551.1"/>
    </source>
</evidence>
<dbReference type="AlphaFoldDB" id="A0A2M6UJ24"/>
<keyword evidence="5 9" id="KW-0862">Zinc</keyword>
<evidence type="ECO:0000256" key="3">
    <source>
        <dbReference type="ARBA" id="ARBA00022723"/>
    </source>
</evidence>
<dbReference type="PIRSF" id="PIRSF037215">
    <property type="entry name" value="Peptidase_M20B"/>
    <property type="match status" value="1"/>
</dbReference>
<sequence>MSSLIFSHTVTERFLRYVTIDTQSDPDSPRSPSTEKQKDLGRVLAAELKEMGVADAHLDDYGYVYGTIPANTTKKVPVICFCSHMDTSPDVTGKDVKPQVWKNYRGGDITLPGDTSQVIRFNEHPALKNQIGNDIITTDGTTLLGADNKAGVAEIMDAAQFFINNPDVKHGTIKILFTPDEEIGRGVDNVDIKKLGADFGYTMDGESAGCVEDETFSADGATITITGVSAHPGYAKGKMEHAIKIAAAIVERLPKEGCSPETTSGKQGFLHPIGIEGALERATLSFIVRDFTEEGLKEKEALLEDIVKDVMKDYPRSTYSFEVKEQYRNMKQVIDRHPHVLEYAIEAIRRAGLRPMRTAIRGGTDGSRLSFMGLPCPNIFAGEHAFHSRLEWVSRQDMEKAVQTIVHLAMIWEEKA</sequence>
<dbReference type="Pfam" id="PF01546">
    <property type="entry name" value="Peptidase_M20"/>
    <property type="match status" value="1"/>
</dbReference>
<dbReference type="NCBIfam" id="TIGR01882">
    <property type="entry name" value="peptidase-T"/>
    <property type="match status" value="1"/>
</dbReference>